<feature type="transmembrane region" description="Helical" evidence="1">
    <location>
        <begin position="40"/>
        <end position="58"/>
    </location>
</feature>
<keyword evidence="1" id="KW-1133">Transmembrane helix</keyword>
<organism evidence="2 3">
    <name type="scientific">Mycolicibacterium grossiae</name>
    <dbReference type="NCBI Taxonomy" id="1552759"/>
    <lineage>
        <taxon>Bacteria</taxon>
        <taxon>Bacillati</taxon>
        <taxon>Actinomycetota</taxon>
        <taxon>Actinomycetes</taxon>
        <taxon>Mycobacteriales</taxon>
        <taxon>Mycobacteriaceae</taxon>
        <taxon>Mycolicibacterium</taxon>
    </lineage>
</organism>
<evidence type="ECO:0008006" key="4">
    <source>
        <dbReference type="Google" id="ProtNLM"/>
    </source>
</evidence>
<dbReference type="Pfam" id="PF16936">
    <property type="entry name" value="Holin_9"/>
    <property type="match status" value="1"/>
</dbReference>
<dbReference type="InterPro" id="IPR031614">
    <property type="entry name" value="Holin_9"/>
</dbReference>
<sequence>MIPLPRAWLLTSAMLTGVAVGLLAGIASMLVVTATVRPDLVIAAVVGVPSVVGLLLVLLSHRRWLTTAGVFVLSIAPGWFGALAAVQAVSGA</sequence>
<keyword evidence="1" id="KW-0812">Transmembrane</keyword>
<protein>
    <recommendedName>
        <fullName evidence="4">Hydrophobic protein</fullName>
    </recommendedName>
</protein>
<dbReference type="RefSeq" id="WP_070354117.1">
    <property type="nucleotide sequence ID" value="NZ_CP043474.1"/>
</dbReference>
<dbReference type="Proteomes" id="UP000178953">
    <property type="component" value="Unassembled WGS sequence"/>
</dbReference>
<accession>A0A1E8Q2P4</accession>
<keyword evidence="1" id="KW-0472">Membrane</keyword>
<evidence type="ECO:0000313" key="3">
    <source>
        <dbReference type="Proteomes" id="UP000178953"/>
    </source>
</evidence>
<keyword evidence="3" id="KW-1185">Reference proteome</keyword>
<proteinExistence type="predicted"/>
<evidence type="ECO:0000313" key="2">
    <source>
        <dbReference type="EMBL" id="OFJ52755.1"/>
    </source>
</evidence>
<reference evidence="2 3" key="1">
    <citation type="submission" date="2016-09" db="EMBL/GenBank/DDBJ databases">
        <title>genome sequence of Mycobacterium sp. 739 SCH.</title>
        <authorList>
            <person name="Greninger A.L."/>
            <person name="Qin X."/>
            <person name="Jerome K."/>
            <person name="Vora S."/>
            <person name="Quinn K."/>
        </authorList>
    </citation>
    <scope>NUCLEOTIDE SEQUENCE [LARGE SCALE GENOMIC DNA]</scope>
    <source>
        <strain evidence="2 3">SCH</strain>
    </source>
</reference>
<feature type="transmembrane region" description="Helical" evidence="1">
    <location>
        <begin position="7"/>
        <end position="34"/>
    </location>
</feature>
<evidence type="ECO:0000256" key="1">
    <source>
        <dbReference type="SAM" id="Phobius"/>
    </source>
</evidence>
<dbReference type="EMBL" id="MCHX01000035">
    <property type="protein sequence ID" value="OFJ52755.1"/>
    <property type="molecule type" value="Genomic_DNA"/>
</dbReference>
<gene>
    <name evidence="2" type="ORF">BEL07_16115</name>
</gene>
<dbReference type="AlphaFoldDB" id="A0A1E8Q2P4"/>
<feature type="transmembrane region" description="Helical" evidence="1">
    <location>
        <begin position="70"/>
        <end position="89"/>
    </location>
</feature>
<comment type="caution">
    <text evidence="2">The sequence shown here is derived from an EMBL/GenBank/DDBJ whole genome shotgun (WGS) entry which is preliminary data.</text>
</comment>
<name>A0A1E8Q2P4_9MYCO</name>